<evidence type="ECO:0000256" key="1">
    <source>
        <dbReference type="SAM" id="SignalP"/>
    </source>
</evidence>
<dbReference type="Proteomes" id="UP001431783">
    <property type="component" value="Unassembled WGS sequence"/>
</dbReference>
<proteinExistence type="predicted"/>
<gene>
    <name evidence="2" type="ORF">WA026_006534</name>
</gene>
<evidence type="ECO:0000313" key="2">
    <source>
        <dbReference type="EMBL" id="KAK9879463.1"/>
    </source>
</evidence>
<name>A0AAW1UE93_9CUCU</name>
<dbReference type="AlphaFoldDB" id="A0AAW1UE93"/>
<accession>A0AAW1UE93</accession>
<keyword evidence="1" id="KW-0732">Signal</keyword>
<feature type="chain" id="PRO_5043452625" description="Carboxypeptidase inhibitor" evidence="1">
    <location>
        <begin position="18"/>
        <end position="109"/>
    </location>
</feature>
<keyword evidence="3" id="KW-1185">Reference proteome</keyword>
<evidence type="ECO:0000313" key="3">
    <source>
        <dbReference type="Proteomes" id="UP001431783"/>
    </source>
</evidence>
<dbReference type="EMBL" id="JARQZJ010000062">
    <property type="protein sequence ID" value="KAK9879463.1"/>
    <property type="molecule type" value="Genomic_DNA"/>
</dbReference>
<organism evidence="2 3">
    <name type="scientific">Henosepilachna vigintioctopunctata</name>
    <dbReference type="NCBI Taxonomy" id="420089"/>
    <lineage>
        <taxon>Eukaryota</taxon>
        <taxon>Metazoa</taxon>
        <taxon>Ecdysozoa</taxon>
        <taxon>Arthropoda</taxon>
        <taxon>Hexapoda</taxon>
        <taxon>Insecta</taxon>
        <taxon>Pterygota</taxon>
        <taxon>Neoptera</taxon>
        <taxon>Endopterygota</taxon>
        <taxon>Coleoptera</taxon>
        <taxon>Polyphaga</taxon>
        <taxon>Cucujiformia</taxon>
        <taxon>Coccinelloidea</taxon>
        <taxon>Coccinellidae</taxon>
        <taxon>Epilachninae</taxon>
        <taxon>Epilachnini</taxon>
        <taxon>Henosepilachna</taxon>
    </lineage>
</organism>
<evidence type="ECO:0008006" key="4">
    <source>
        <dbReference type="Google" id="ProtNLM"/>
    </source>
</evidence>
<protein>
    <recommendedName>
        <fullName evidence="4">Carboxypeptidase inhibitor</fullName>
    </recommendedName>
</protein>
<feature type="signal peptide" evidence="1">
    <location>
        <begin position="1"/>
        <end position="17"/>
    </location>
</feature>
<reference evidence="2 3" key="1">
    <citation type="submission" date="2023-03" db="EMBL/GenBank/DDBJ databases">
        <title>Genome insight into feeding habits of ladybird beetles.</title>
        <authorList>
            <person name="Li H.-S."/>
            <person name="Huang Y.-H."/>
            <person name="Pang H."/>
        </authorList>
    </citation>
    <scope>NUCLEOTIDE SEQUENCE [LARGE SCALE GENOMIC DNA]</scope>
    <source>
        <strain evidence="2">SYSU_2023b</strain>
        <tissue evidence="2">Whole body</tissue>
    </source>
</reference>
<sequence length="109" mass="12312">MLPSFVLLFFISSTAFSIESNFYREEPCANVRGYCVLEKECPHSVESSFKQLCRNQMNEGAVCCQNFPTKQLNCLQLHNECKRKSECPDFINLGQKGCKPGDTCCVLVS</sequence>
<comment type="caution">
    <text evidence="2">The sequence shown here is derived from an EMBL/GenBank/DDBJ whole genome shotgun (WGS) entry which is preliminary data.</text>
</comment>